<keyword evidence="2" id="KW-0812">Transmembrane</keyword>
<dbReference type="EMBL" id="BSQG01000003">
    <property type="protein sequence ID" value="GLU48022.1"/>
    <property type="molecule type" value="Genomic_DNA"/>
</dbReference>
<evidence type="ECO:0000256" key="2">
    <source>
        <dbReference type="SAM" id="Phobius"/>
    </source>
</evidence>
<proteinExistence type="predicted"/>
<evidence type="ECO:0000256" key="1">
    <source>
        <dbReference type="SAM" id="MobiDB-lite"/>
    </source>
</evidence>
<dbReference type="Proteomes" id="UP001165092">
    <property type="component" value="Unassembled WGS sequence"/>
</dbReference>
<feature type="region of interest" description="Disordered" evidence="1">
    <location>
        <begin position="1"/>
        <end position="35"/>
    </location>
</feature>
<gene>
    <name evidence="3" type="ORF">Nans01_23730</name>
</gene>
<sequence length="235" mass="24356">MVQPPHGGSPAPVQGSSPTQPGQPDASSDVPASVEAAPKSRRGCAAIVLISAVTVILLLGGTGIGVYVWLSGPGGRYEAAPGCVQAEGDSLAQLVNDPDLDLDGPIDTRGQAWWDGNQCRWTTTETSAGMPASASVSFIRSGNRMGIGGETAAKDDLERAPGGIVYTDLDDLGDEAIRWYDDRSRHGCAASRISNLVVTACYEASKDFAASKDIGQDEAIKGAVNLAREIVTSVQ</sequence>
<evidence type="ECO:0000313" key="3">
    <source>
        <dbReference type="EMBL" id="GLU48022.1"/>
    </source>
</evidence>
<organism evidence="3 4">
    <name type="scientific">Nocardiopsis ansamitocini</name>
    <dbReference type="NCBI Taxonomy" id="1670832"/>
    <lineage>
        <taxon>Bacteria</taxon>
        <taxon>Bacillati</taxon>
        <taxon>Actinomycetota</taxon>
        <taxon>Actinomycetes</taxon>
        <taxon>Streptosporangiales</taxon>
        <taxon>Nocardiopsidaceae</taxon>
        <taxon>Nocardiopsis</taxon>
    </lineage>
</organism>
<evidence type="ECO:0000313" key="4">
    <source>
        <dbReference type="Proteomes" id="UP001165092"/>
    </source>
</evidence>
<feature type="compositionally biased region" description="Polar residues" evidence="1">
    <location>
        <begin position="14"/>
        <end position="26"/>
    </location>
</feature>
<feature type="transmembrane region" description="Helical" evidence="2">
    <location>
        <begin position="46"/>
        <end position="70"/>
    </location>
</feature>
<dbReference type="AlphaFoldDB" id="A0A9W6P6N9"/>
<accession>A0A9W6P6N9</accession>
<keyword evidence="4" id="KW-1185">Reference proteome</keyword>
<comment type="caution">
    <text evidence="3">The sequence shown here is derived from an EMBL/GenBank/DDBJ whole genome shotgun (WGS) entry which is preliminary data.</text>
</comment>
<dbReference type="RefSeq" id="WP_285759360.1">
    <property type="nucleotide sequence ID" value="NZ_BSQG01000003.1"/>
</dbReference>
<name>A0A9W6P6N9_9ACTN</name>
<reference evidence="3" key="1">
    <citation type="submission" date="2023-02" db="EMBL/GenBank/DDBJ databases">
        <title>Nocardiopsis ansamitocini NBRC 112285.</title>
        <authorList>
            <person name="Ichikawa N."/>
            <person name="Sato H."/>
            <person name="Tonouchi N."/>
        </authorList>
    </citation>
    <scope>NUCLEOTIDE SEQUENCE</scope>
    <source>
        <strain evidence="3">NBRC 112285</strain>
    </source>
</reference>
<protein>
    <submittedName>
        <fullName evidence="3">Uncharacterized protein</fullName>
    </submittedName>
</protein>
<keyword evidence="2" id="KW-0472">Membrane</keyword>
<keyword evidence="2" id="KW-1133">Transmembrane helix</keyword>